<evidence type="ECO:0000256" key="4">
    <source>
        <dbReference type="ARBA" id="ARBA00022692"/>
    </source>
</evidence>
<organism evidence="10 11">
    <name type="scientific">Hibiscus syriacus</name>
    <name type="common">Rose of Sharon</name>
    <dbReference type="NCBI Taxonomy" id="106335"/>
    <lineage>
        <taxon>Eukaryota</taxon>
        <taxon>Viridiplantae</taxon>
        <taxon>Streptophyta</taxon>
        <taxon>Embryophyta</taxon>
        <taxon>Tracheophyta</taxon>
        <taxon>Spermatophyta</taxon>
        <taxon>Magnoliopsida</taxon>
        <taxon>eudicotyledons</taxon>
        <taxon>Gunneridae</taxon>
        <taxon>Pentapetalae</taxon>
        <taxon>rosids</taxon>
        <taxon>malvids</taxon>
        <taxon>Malvales</taxon>
        <taxon>Malvaceae</taxon>
        <taxon>Malvoideae</taxon>
        <taxon>Hibiscus</taxon>
    </lineage>
</organism>
<dbReference type="PANTHER" id="PTHR45667">
    <property type="entry name" value="S-ADENOSYLMETHIONINE MITOCHONDRIAL CARRIER PROTEIN"/>
    <property type="match status" value="1"/>
</dbReference>
<evidence type="ECO:0000313" key="11">
    <source>
        <dbReference type="Proteomes" id="UP000436088"/>
    </source>
</evidence>
<keyword evidence="11" id="KW-1185">Reference proteome</keyword>
<comment type="caution">
    <text evidence="10">The sequence shown here is derived from an EMBL/GenBank/DDBJ whole genome shotgun (WGS) entry which is preliminary data.</text>
</comment>
<evidence type="ECO:0000313" key="10">
    <source>
        <dbReference type="EMBL" id="KAE8709924.1"/>
    </source>
</evidence>
<evidence type="ECO:0000256" key="7">
    <source>
        <dbReference type="ARBA" id="ARBA00023136"/>
    </source>
</evidence>
<keyword evidence="4 8" id="KW-0812">Transmembrane</keyword>
<evidence type="ECO:0000256" key="2">
    <source>
        <dbReference type="ARBA" id="ARBA00006375"/>
    </source>
</evidence>
<reference evidence="10" key="1">
    <citation type="submission" date="2019-09" db="EMBL/GenBank/DDBJ databases">
        <title>Draft genome information of white flower Hibiscus syriacus.</title>
        <authorList>
            <person name="Kim Y.-M."/>
        </authorList>
    </citation>
    <scope>NUCLEOTIDE SEQUENCE [LARGE SCALE GENOMIC DNA]</scope>
    <source>
        <strain evidence="10">YM2019G1</strain>
    </source>
</reference>
<dbReference type="Gene3D" id="1.50.40.10">
    <property type="entry name" value="Mitochondrial carrier domain"/>
    <property type="match status" value="1"/>
</dbReference>
<evidence type="ECO:0000256" key="3">
    <source>
        <dbReference type="ARBA" id="ARBA00022448"/>
    </source>
</evidence>
<evidence type="ECO:0000256" key="8">
    <source>
        <dbReference type="PROSITE-ProRule" id="PRU00282"/>
    </source>
</evidence>
<dbReference type="Pfam" id="PF00153">
    <property type="entry name" value="Mito_carr"/>
    <property type="match status" value="1"/>
</dbReference>
<dbReference type="PROSITE" id="PS50920">
    <property type="entry name" value="SOLCAR"/>
    <property type="match status" value="1"/>
</dbReference>
<keyword evidence="6" id="KW-1133">Transmembrane helix</keyword>
<gene>
    <name evidence="10" type="ORF">F3Y22_tig00110328pilonHSYRG00880</name>
</gene>
<sequence>MVVTHHRARRGVMMRRFWRLRWGGVALTAAWQQLKRLRGGALTGAITTPLDVIKTRLLVQGAANQYRGIFDRVQTIIREEGSSALLRGIQPRVLWIGIGGSIFFGVLEST</sequence>
<dbReference type="GO" id="GO:0016020">
    <property type="term" value="C:membrane"/>
    <property type="evidence" value="ECO:0007669"/>
    <property type="project" value="UniProtKB-SubCell"/>
</dbReference>
<keyword evidence="7 8" id="KW-0472">Membrane</keyword>
<dbReference type="AlphaFoldDB" id="A0A6A3AYR0"/>
<proteinExistence type="inferred from homology"/>
<accession>A0A6A3AYR0</accession>
<dbReference type="Proteomes" id="UP000436088">
    <property type="component" value="Unassembled WGS sequence"/>
</dbReference>
<evidence type="ECO:0000256" key="1">
    <source>
        <dbReference type="ARBA" id="ARBA00004141"/>
    </source>
</evidence>
<dbReference type="EMBL" id="VEPZ02000934">
    <property type="protein sequence ID" value="KAE8709924.1"/>
    <property type="molecule type" value="Genomic_DNA"/>
</dbReference>
<comment type="subcellular location">
    <subcellularLocation>
        <location evidence="1">Membrane</location>
        <topology evidence="1">Multi-pass membrane protein</topology>
    </subcellularLocation>
</comment>
<keyword evidence="5" id="KW-0677">Repeat</keyword>
<protein>
    <submittedName>
        <fullName evidence="10">Uncharacterized protein</fullName>
    </submittedName>
</protein>
<name>A0A6A3AYR0_HIBSY</name>
<keyword evidence="3 9" id="KW-0813">Transport</keyword>
<evidence type="ECO:0000256" key="9">
    <source>
        <dbReference type="RuleBase" id="RU000488"/>
    </source>
</evidence>
<dbReference type="InterPro" id="IPR018108">
    <property type="entry name" value="MCP_transmembrane"/>
</dbReference>
<evidence type="ECO:0000256" key="6">
    <source>
        <dbReference type="ARBA" id="ARBA00022989"/>
    </source>
</evidence>
<evidence type="ECO:0000256" key="5">
    <source>
        <dbReference type="ARBA" id="ARBA00022737"/>
    </source>
</evidence>
<dbReference type="InterPro" id="IPR023395">
    <property type="entry name" value="MCP_dom_sf"/>
</dbReference>
<feature type="repeat" description="Solcar" evidence="8">
    <location>
        <begin position="31"/>
        <end position="110"/>
    </location>
</feature>
<dbReference type="SUPFAM" id="SSF103506">
    <property type="entry name" value="Mitochondrial carrier"/>
    <property type="match status" value="1"/>
</dbReference>
<comment type="similarity">
    <text evidence="2 9">Belongs to the mitochondrial carrier (TC 2.A.29) family.</text>
</comment>